<organism evidence="6 7">
    <name type="scientific">Aspergillus pseudodeflectus</name>
    <dbReference type="NCBI Taxonomy" id="176178"/>
    <lineage>
        <taxon>Eukaryota</taxon>
        <taxon>Fungi</taxon>
        <taxon>Dikarya</taxon>
        <taxon>Ascomycota</taxon>
        <taxon>Pezizomycotina</taxon>
        <taxon>Eurotiomycetes</taxon>
        <taxon>Eurotiomycetidae</taxon>
        <taxon>Eurotiales</taxon>
        <taxon>Aspergillaceae</taxon>
        <taxon>Aspergillus</taxon>
        <taxon>Aspergillus subgen. Nidulantes</taxon>
    </lineage>
</organism>
<dbReference type="PANTHER" id="PTHR33307:SF6">
    <property type="entry name" value="ALPHA-RHAMNOSIDASE (EUROFUNG)-RELATED"/>
    <property type="match status" value="1"/>
</dbReference>
<comment type="caution">
    <text evidence="6">The sequence shown here is derived from an EMBL/GenBank/DDBJ whole genome shotgun (WGS) entry which is preliminary data.</text>
</comment>
<name>A0ABR4K862_9EURO</name>
<dbReference type="InterPro" id="IPR012341">
    <property type="entry name" value="6hp_glycosidase-like_sf"/>
</dbReference>
<dbReference type="InterPro" id="IPR016007">
    <property type="entry name" value="Alpha_rhamnosid"/>
</dbReference>
<dbReference type="SUPFAM" id="SSF48208">
    <property type="entry name" value="Six-hairpin glycosidases"/>
    <property type="match status" value="1"/>
</dbReference>
<keyword evidence="7" id="KW-1185">Reference proteome</keyword>
<evidence type="ECO:0000256" key="3">
    <source>
        <dbReference type="ARBA" id="ARBA00022801"/>
    </source>
</evidence>
<proteinExistence type="predicted"/>
<dbReference type="Gene3D" id="2.60.420.10">
    <property type="entry name" value="Maltose phosphorylase, domain 3"/>
    <property type="match status" value="1"/>
</dbReference>
<dbReference type="RefSeq" id="XP_070897716.1">
    <property type="nucleotide sequence ID" value="XM_071046034.1"/>
</dbReference>
<dbReference type="Pfam" id="PF17389">
    <property type="entry name" value="Bac_rhamnosid6H"/>
    <property type="match status" value="1"/>
</dbReference>
<evidence type="ECO:0000256" key="2">
    <source>
        <dbReference type="ARBA" id="ARBA00012652"/>
    </source>
</evidence>
<dbReference type="EC" id="3.2.1.40" evidence="2"/>
<dbReference type="PANTHER" id="PTHR33307">
    <property type="entry name" value="ALPHA-RHAMNOSIDASE (EUROFUNG)"/>
    <property type="match status" value="1"/>
</dbReference>
<evidence type="ECO:0000259" key="5">
    <source>
        <dbReference type="Pfam" id="PF17390"/>
    </source>
</evidence>
<feature type="domain" description="Alpha-L-rhamnosidase six-hairpin glycosidase" evidence="4">
    <location>
        <begin position="1"/>
        <end position="346"/>
    </location>
</feature>
<sequence>MQSNFLSTPTDCPTRERAGWTGDIQIFAPTAMLMADVQSYLHRYLRNVAAEQYEDGRIPPFIPSADSKFVGRSIICKITSSSAGWGDASTFIPWSLYQHYGDLSILRKQYASMKKWVTFLECTARQNRSWRRWLLGGPAAVEQYVVDTSFHWGEWMRPGEESVWSWIKGIFLFPSAAVPTAYLAESSRLLAQTAKLLGHVEDEAYYSQLALNVKEAWVKSFVGEGGRRIAEDKQDDYVRALQFKLLPAEMESAAIQRLLELVQGAGHHLGTGFLSTRHLIPTLCNSGHSEAAFRVLLQDSPPSWLYPIKLGATTIWETWPGYNDKGDAYMSHNHYAFGAISGWLIEGLVGLLPETPGWRRIRIAPQIGGGITSASATVETPFGELESKWEIVGDSGDVSMCHTIPPGTTAELFLGGKGPHNMSSGTHLVLWRKGAKRPEVLA</sequence>
<keyword evidence="3" id="KW-0378">Hydrolase</keyword>
<dbReference type="InterPro" id="IPR008928">
    <property type="entry name" value="6-hairpin_glycosidase_sf"/>
</dbReference>
<feature type="domain" description="Alpha-L-rhamnosidase C-terminal" evidence="5">
    <location>
        <begin position="350"/>
        <end position="421"/>
    </location>
</feature>
<evidence type="ECO:0000313" key="7">
    <source>
        <dbReference type="Proteomes" id="UP001610444"/>
    </source>
</evidence>
<protein>
    <recommendedName>
        <fullName evidence="2">alpha-L-rhamnosidase</fullName>
        <ecNumber evidence="2">3.2.1.40</ecNumber>
    </recommendedName>
</protein>
<dbReference type="Proteomes" id="UP001610444">
    <property type="component" value="Unassembled WGS sequence"/>
</dbReference>
<evidence type="ECO:0000313" key="6">
    <source>
        <dbReference type="EMBL" id="KAL2847393.1"/>
    </source>
</evidence>
<gene>
    <name evidence="6" type="ORF">BJX68DRAFT_268260</name>
</gene>
<evidence type="ECO:0000256" key="1">
    <source>
        <dbReference type="ARBA" id="ARBA00001445"/>
    </source>
</evidence>
<dbReference type="InterPro" id="IPR035398">
    <property type="entry name" value="Bac_rhamnosid_C"/>
</dbReference>
<reference evidence="6 7" key="1">
    <citation type="submission" date="2024-07" db="EMBL/GenBank/DDBJ databases">
        <title>Section-level genome sequencing and comparative genomics of Aspergillus sections Usti and Cavernicolus.</title>
        <authorList>
            <consortium name="Lawrence Berkeley National Laboratory"/>
            <person name="Nybo J.L."/>
            <person name="Vesth T.C."/>
            <person name="Theobald S."/>
            <person name="Frisvad J.C."/>
            <person name="Larsen T.O."/>
            <person name="Kjaerboelling I."/>
            <person name="Rothschild-Mancinelli K."/>
            <person name="Lyhne E.K."/>
            <person name="Kogle M.E."/>
            <person name="Barry K."/>
            <person name="Clum A."/>
            <person name="Na H."/>
            <person name="Ledsgaard L."/>
            <person name="Lin J."/>
            <person name="Lipzen A."/>
            <person name="Kuo A."/>
            <person name="Riley R."/>
            <person name="Mondo S."/>
            <person name="LaButti K."/>
            <person name="Haridas S."/>
            <person name="Pangalinan J."/>
            <person name="Salamov A.A."/>
            <person name="Simmons B.A."/>
            <person name="Magnuson J.K."/>
            <person name="Chen J."/>
            <person name="Drula E."/>
            <person name="Henrissat B."/>
            <person name="Wiebenga A."/>
            <person name="Lubbers R.J."/>
            <person name="Gomes A.C."/>
            <person name="Macurrencykelacurrency M.R."/>
            <person name="Stajich J."/>
            <person name="Grigoriev I.V."/>
            <person name="Mortensen U.H."/>
            <person name="De vries R.P."/>
            <person name="Baker S.E."/>
            <person name="Andersen M.R."/>
        </authorList>
    </citation>
    <scope>NUCLEOTIDE SEQUENCE [LARGE SCALE GENOMIC DNA]</scope>
    <source>
        <strain evidence="6 7">CBS 756.74</strain>
    </source>
</reference>
<accession>A0ABR4K862</accession>
<dbReference type="InterPro" id="IPR035396">
    <property type="entry name" value="Bac_rhamnosid6H"/>
</dbReference>
<dbReference type="Gene3D" id="1.50.10.10">
    <property type="match status" value="1"/>
</dbReference>
<dbReference type="Pfam" id="PF17390">
    <property type="entry name" value="Bac_rhamnosid_C"/>
    <property type="match status" value="1"/>
</dbReference>
<dbReference type="EMBL" id="JBFXLR010000029">
    <property type="protein sequence ID" value="KAL2847393.1"/>
    <property type="molecule type" value="Genomic_DNA"/>
</dbReference>
<dbReference type="GeneID" id="98161198"/>
<comment type="catalytic activity">
    <reaction evidence="1">
        <text>Hydrolysis of terminal non-reducing alpha-L-rhamnose residues in alpha-L-rhamnosides.</text>
        <dbReference type="EC" id="3.2.1.40"/>
    </reaction>
</comment>
<evidence type="ECO:0000259" key="4">
    <source>
        <dbReference type="Pfam" id="PF17389"/>
    </source>
</evidence>